<feature type="non-terminal residue" evidence="2">
    <location>
        <position position="1"/>
    </location>
</feature>
<accession>A0A8H4ZNN3</accession>
<feature type="compositionally biased region" description="Basic and acidic residues" evidence="1">
    <location>
        <begin position="93"/>
        <end position="114"/>
    </location>
</feature>
<name>A0A8H4ZNN3_FUSOX</name>
<dbReference type="Proteomes" id="UP000558688">
    <property type="component" value="Unassembled WGS sequence"/>
</dbReference>
<evidence type="ECO:0000313" key="3">
    <source>
        <dbReference type="Proteomes" id="UP000558688"/>
    </source>
</evidence>
<dbReference type="EMBL" id="JAAFOW010003689">
    <property type="protein sequence ID" value="KAF5249914.1"/>
    <property type="molecule type" value="Genomic_DNA"/>
</dbReference>
<evidence type="ECO:0000313" key="2">
    <source>
        <dbReference type="EMBL" id="KAF5249914.1"/>
    </source>
</evidence>
<proteinExistence type="predicted"/>
<organism evidence="2 3">
    <name type="scientific">Fusarium oxysporum</name>
    <name type="common">Fusarium vascular wilt</name>
    <dbReference type="NCBI Taxonomy" id="5507"/>
    <lineage>
        <taxon>Eukaryota</taxon>
        <taxon>Fungi</taxon>
        <taxon>Dikarya</taxon>
        <taxon>Ascomycota</taxon>
        <taxon>Pezizomycotina</taxon>
        <taxon>Sordariomycetes</taxon>
        <taxon>Hypocreomycetidae</taxon>
        <taxon>Hypocreales</taxon>
        <taxon>Nectriaceae</taxon>
        <taxon>Fusarium</taxon>
        <taxon>Fusarium oxysporum species complex</taxon>
    </lineage>
</organism>
<protein>
    <submittedName>
        <fullName evidence="2">Uncharacterized protein</fullName>
    </submittedName>
</protein>
<comment type="caution">
    <text evidence="2">The sequence shown here is derived from an EMBL/GenBank/DDBJ whole genome shotgun (WGS) entry which is preliminary data.</text>
</comment>
<dbReference type="AlphaFoldDB" id="A0A8H4ZNN3"/>
<gene>
    <name evidence="2" type="ORF">FOXYS1_14970</name>
</gene>
<feature type="region of interest" description="Disordered" evidence="1">
    <location>
        <begin position="92"/>
        <end position="114"/>
    </location>
</feature>
<reference evidence="2" key="1">
    <citation type="submission" date="2020-02" db="EMBL/GenBank/DDBJ databases">
        <title>Identification and distribution of gene clusters putatively required for synthesis of sphingolipid metabolism inhibitors in phylogenetically diverse species of the filamentous fungus Fusarium.</title>
        <authorList>
            <person name="Kim H.-S."/>
            <person name="Busman M."/>
            <person name="Brown D.W."/>
            <person name="Divon H."/>
            <person name="Uhlig S."/>
            <person name="Proctor R.H."/>
        </authorList>
    </citation>
    <scope>NUCLEOTIDE SEQUENCE [LARGE SCALE GENOMIC DNA]</scope>
    <source>
        <strain evidence="2">NRRL 39464</strain>
    </source>
</reference>
<sequence length="114" mass="13250">MVWFASLVYERSYAEVLENIQYALITTVHKLYYMVRNNQAWGLGEPELNDRGQPVLHNIVQELGFIRPNSDIDLPEHSLFPEDEDRMAGLARQLEDQQKENEPQTESIKDTKSS</sequence>
<evidence type="ECO:0000256" key="1">
    <source>
        <dbReference type="SAM" id="MobiDB-lite"/>
    </source>
</evidence>